<evidence type="ECO:0000313" key="3">
    <source>
        <dbReference type="Proteomes" id="UP001157938"/>
    </source>
</evidence>
<dbReference type="EMBL" id="CAKLBC010001526">
    <property type="protein sequence ID" value="CAH0492688.1"/>
    <property type="molecule type" value="Genomic_DNA"/>
</dbReference>
<name>A0AAV0UIN8_9STRA</name>
<evidence type="ECO:0000313" key="1">
    <source>
        <dbReference type="EMBL" id="CAH0492688.1"/>
    </source>
</evidence>
<comment type="caution">
    <text evidence="2">The sequence shown here is derived from an EMBL/GenBank/DDBJ whole genome shotgun (WGS) entry which is preliminary data.</text>
</comment>
<proteinExistence type="predicted"/>
<sequence>MYANETNSYDLLVLRLKLTSSFPPIALAKADNSDITAGGNTTVTDWGVTFLKVATYRPYYFVSTCPWVISSGSFITEKSSDDVLIGVVNCNNECRY</sequence>
<evidence type="ECO:0000313" key="2">
    <source>
        <dbReference type="EMBL" id="CAI5735385.1"/>
    </source>
</evidence>
<dbReference type="AlphaFoldDB" id="A0AAV0UIN8"/>
<accession>A0AAV0UIN8</accession>
<dbReference type="Proteomes" id="UP001157938">
    <property type="component" value="Unassembled WGS sequence"/>
</dbReference>
<keyword evidence="3" id="KW-1185">Reference proteome</keyword>
<dbReference type="EMBL" id="CANTFK010000968">
    <property type="protein sequence ID" value="CAI5735385.1"/>
    <property type="molecule type" value="Genomic_DNA"/>
</dbReference>
<protein>
    <submittedName>
        <fullName evidence="2">Uncharacterized protein</fullName>
    </submittedName>
</protein>
<dbReference type="Proteomes" id="UP001159659">
    <property type="component" value="Unassembled WGS sequence"/>
</dbReference>
<reference evidence="2" key="2">
    <citation type="submission" date="2022-12" db="EMBL/GenBank/DDBJ databases">
        <authorList>
            <person name="Webb A."/>
        </authorList>
    </citation>
    <scope>NUCLEOTIDE SEQUENCE</scope>
    <source>
        <strain evidence="2">Pf2</strain>
    </source>
</reference>
<reference evidence="1 3" key="1">
    <citation type="submission" date="2021-11" db="EMBL/GenBank/DDBJ databases">
        <authorList>
            <person name="Islam A."/>
            <person name="Islam S."/>
            <person name="Flora M.S."/>
            <person name="Rahman M."/>
            <person name="Ziaur R.M."/>
            <person name="Epstein J.H."/>
            <person name="Hassan M."/>
            <person name="Klassen M."/>
            <person name="Woodard K."/>
            <person name="Webb A."/>
            <person name="Webby R.J."/>
            <person name="El Zowalaty M.E."/>
        </authorList>
    </citation>
    <scope>NUCLEOTIDE SEQUENCE [LARGE SCALE GENOMIC DNA]</scope>
    <source>
        <strain evidence="1">Pf1</strain>
    </source>
</reference>
<gene>
    <name evidence="1" type="ORF">PFR001_LOCUS7877</name>
    <name evidence="2" type="ORF">PFR002_LOCUS7758</name>
</gene>
<organism evidence="2 4">
    <name type="scientific">Peronospora farinosa</name>
    <dbReference type="NCBI Taxonomy" id="134698"/>
    <lineage>
        <taxon>Eukaryota</taxon>
        <taxon>Sar</taxon>
        <taxon>Stramenopiles</taxon>
        <taxon>Oomycota</taxon>
        <taxon>Peronosporomycetes</taxon>
        <taxon>Peronosporales</taxon>
        <taxon>Peronosporaceae</taxon>
        <taxon>Peronospora</taxon>
    </lineage>
</organism>
<evidence type="ECO:0000313" key="4">
    <source>
        <dbReference type="Proteomes" id="UP001159659"/>
    </source>
</evidence>